<reference evidence="2" key="1">
    <citation type="submission" date="2010-12" db="EMBL/GenBank/DDBJ databases">
        <title>Complete sequence of Desulfovibrio aespoeensis Aspo-2.</title>
        <authorList>
            <consortium name="US DOE Joint Genome Institute"/>
            <person name="Lucas S."/>
            <person name="Copeland A."/>
            <person name="Lapidus A."/>
            <person name="Cheng J.-F."/>
            <person name="Goodwin L."/>
            <person name="Pitluck S."/>
            <person name="Chertkov O."/>
            <person name="Misra M."/>
            <person name="Detter J.C."/>
            <person name="Han C."/>
            <person name="Tapia R."/>
            <person name="Land M."/>
            <person name="Hauser L."/>
            <person name="Kyrpides N."/>
            <person name="Ivanova N."/>
            <person name="Ovchinnikova G."/>
            <person name="Pedersen K."/>
            <person name="Jagevall S."/>
            <person name="Hazen T."/>
            <person name="Woyke T."/>
        </authorList>
    </citation>
    <scope>NUCLEOTIDE SEQUENCE [LARGE SCALE GENOMIC DNA]</scope>
    <source>
        <strain evidence="2">ATCC 700646 / DSM 10631 / Aspo-2</strain>
    </source>
</reference>
<gene>
    <name evidence="1" type="ordered locus">Daes_2428</name>
</gene>
<evidence type="ECO:0000313" key="1">
    <source>
        <dbReference type="EMBL" id="ADU63433.1"/>
    </source>
</evidence>
<dbReference type="AlphaFoldDB" id="E6VUC6"/>
<keyword evidence="2" id="KW-1185">Reference proteome</keyword>
<dbReference type="STRING" id="643562.Daes_2428"/>
<dbReference type="Proteomes" id="UP000002191">
    <property type="component" value="Chromosome"/>
</dbReference>
<organism evidence="1 2">
    <name type="scientific">Pseudodesulfovibrio aespoeensis (strain ATCC 700646 / DSM 10631 / Aspo-2)</name>
    <name type="common">Desulfovibrio aespoeensis</name>
    <dbReference type="NCBI Taxonomy" id="643562"/>
    <lineage>
        <taxon>Bacteria</taxon>
        <taxon>Pseudomonadati</taxon>
        <taxon>Thermodesulfobacteriota</taxon>
        <taxon>Desulfovibrionia</taxon>
        <taxon>Desulfovibrionales</taxon>
        <taxon>Desulfovibrionaceae</taxon>
    </lineage>
</organism>
<name>E6VUC6_PSEA9</name>
<sequence>MSDAGLRRALHAAEAQTIRHGKTIRELLRLLRSVREDGGLNSAQCEALDQLVARNELVMTGLLDEADTLHPESGVARG</sequence>
<protein>
    <submittedName>
        <fullName evidence="1">Uncharacterized protein</fullName>
    </submittedName>
</protein>
<reference evidence="1 2" key="2">
    <citation type="journal article" date="2014" name="Genome Announc.">
        <title>Complete Genome Sequence of the Subsurface, Mesophilic Sulfate-Reducing Bacterium Desulfovibrio aespoeensis Aspo-2.</title>
        <authorList>
            <person name="Pedersen K."/>
            <person name="Bengtsson A."/>
            <person name="Edlund J."/>
            <person name="Rabe L."/>
            <person name="Hazen T."/>
            <person name="Chakraborty R."/>
            <person name="Goodwin L."/>
            <person name="Shapiro N."/>
        </authorList>
    </citation>
    <scope>NUCLEOTIDE SEQUENCE [LARGE SCALE GENOMIC DNA]</scope>
    <source>
        <strain evidence="2">ATCC 700646 / DSM 10631 / Aspo-2</strain>
    </source>
</reference>
<evidence type="ECO:0000313" key="2">
    <source>
        <dbReference type="Proteomes" id="UP000002191"/>
    </source>
</evidence>
<proteinExistence type="predicted"/>
<dbReference type="EMBL" id="CP002431">
    <property type="protein sequence ID" value="ADU63433.1"/>
    <property type="molecule type" value="Genomic_DNA"/>
</dbReference>
<dbReference type="KEGG" id="das:Daes_2428"/>
<dbReference type="RefSeq" id="WP_013515345.1">
    <property type="nucleotide sequence ID" value="NC_014844.1"/>
</dbReference>
<accession>E6VUC6</accession>
<dbReference type="HOGENOM" id="CLU_2616210_0_0_7"/>